<protein>
    <submittedName>
        <fullName evidence="1">Uncharacterized protein</fullName>
    </submittedName>
</protein>
<comment type="caution">
    <text evidence="1">The sequence shown here is derived from an EMBL/GenBank/DDBJ whole genome shotgun (WGS) entry which is preliminary data.</text>
</comment>
<sequence>MSRRRDPYLQLVRRDRMTPRQQALVPAHLPRSLTLYEFRQEPTRLDDIDWQEYGSIAIWRSNGSVIFIKDRCFQRRRHVVFLFSDRLGGTIYGETDAAIAETATFFLSLQHPEHWGENHLLIRSAILIGIRAFDFAALLPAQLAQILDSTRSITFSSGSFTPEQAVILATRPYTLNIGLGERFVDQGTAFVHALQIRESSFGFLKIIGQRNGGPFSVENLQLLCQLNFILEHLRCHIDDEECALLPFSAKVNKLHCQMSAKYVRPDDLASIDIVANDFTLTLFLDGNHDHWDTLLIAVLHRVAELGHFERLCFSVFYNAFSRSLQFYRVARVVDALIRAIHANPNLACLDLSSDKQSVRWSHYFQPLFQSMEEHPGLRFFVVQSYMLRDEEINGDHETLFQFNFSWLQQLLSRNRRFAVVDSSGQKCSNGPVIDRMYLLNRFYLGSESLLQEFTASRPALVSLALVDQASNNAQYIALLLSHHTDVLCELLRISMCNPYREVSRRRVRCVQTL</sequence>
<dbReference type="AlphaFoldDB" id="A0A1Z5JYY6"/>
<keyword evidence="2" id="KW-1185">Reference proteome</keyword>
<dbReference type="Proteomes" id="UP000198406">
    <property type="component" value="Unassembled WGS sequence"/>
</dbReference>
<dbReference type="InParanoid" id="A0A1Z5JYY6"/>
<organism evidence="1 2">
    <name type="scientific">Fistulifera solaris</name>
    <name type="common">Oleaginous diatom</name>
    <dbReference type="NCBI Taxonomy" id="1519565"/>
    <lineage>
        <taxon>Eukaryota</taxon>
        <taxon>Sar</taxon>
        <taxon>Stramenopiles</taxon>
        <taxon>Ochrophyta</taxon>
        <taxon>Bacillariophyta</taxon>
        <taxon>Bacillariophyceae</taxon>
        <taxon>Bacillariophycidae</taxon>
        <taxon>Naviculales</taxon>
        <taxon>Naviculaceae</taxon>
        <taxon>Fistulifera</taxon>
    </lineage>
</organism>
<evidence type="ECO:0000313" key="1">
    <source>
        <dbReference type="EMBL" id="GAX19224.1"/>
    </source>
</evidence>
<dbReference type="OrthoDB" id="120976at2759"/>
<evidence type="ECO:0000313" key="2">
    <source>
        <dbReference type="Proteomes" id="UP000198406"/>
    </source>
</evidence>
<dbReference type="EMBL" id="BDSP01000136">
    <property type="protein sequence ID" value="GAX19224.1"/>
    <property type="molecule type" value="Genomic_DNA"/>
</dbReference>
<gene>
    <name evidence="1" type="ORF">FisN_4Lh191</name>
</gene>
<proteinExistence type="predicted"/>
<name>A0A1Z5JYY6_FISSO</name>
<accession>A0A1Z5JYY6</accession>
<reference evidence="1 2" key="1">
    <citation type="journal article" date="2015" name="Plant Cell">
        <title>Oil accumulation by the oleaginous diatom Fistulifera solaris as revealed by the genome and transcriptome.</title>
        <authorList>
            <person name="Tanaka T."/>
            <person name="Maeda Y."/>
            <person name="Veluchamy A."/>
            <person name="Tanaka M."/>
            <person name="Abida H."/>
            <person name="Marechal E."/>
            <person name="Bowler C."/>
            <person name="Muto M."/>
            <person name="Sunaga Y."/>
            <person name="Tanaka M."/>
            <person name="Yoshino T."/>
            <person name="Taniguchi T."/>
            <person name="Fukuda Y."/>
            <person name="Nemoto M."/>
            <person name="Matsumoto M."/>
            <person name="Wong P.S."/>
            <person name="Aburatani S."/>
            <person name="Fujibuchi W."/>
        </authorList>
    </citation>
    <scope>NUCLEOTIDE SEQUENCE [LARGE SCALE GENOMIC DNA]</scope>
    <source>
        <strain evidence="1 2">JPCC DA0580</strain>
    </source>
</reference>